<dbReference type="PANTHER" id="PTHR38791:SF13">
    <property type="entry name" value="ZN(2)-C6 FUNGAL-TYPE DOMAIN-CONTAINING PROTEIN"/>
    <property type="match status" value="1"/>
</dbReference>
<dbReference type="CDD" id="cd00067">
    <property type="entry name" value="GAL4"/>
    <property type="match status" value="1"/>
</dbReference>
<dbReference type="InterPro" id="IPR036864">
    <property type="entry name" value="Zn2-C6_fun-type_DNA-bd_sf"/>
</dbReference>
<protein>
    <recommendedName>
        <fullName evidence="3">Zn(2)-C6 fungal-type domain-containing protein</fullName>
    </recommendedName>
</protein>
<dbReference type="AlphaFoldDB" id="A0A9P4JJW5"/>
<dbReference type="PANTHER" id="PTHR38791">
    <property type="entry name" value="ZN(II)2CYS6 TRANSCRIPTION FACTOR (EUROFUNG)-RELATED-RELATED"/>
    <property type="match status" value="1"/>
</dbReference>
<dbReference type="Pfam" id="PF00172">
    <property type="entry name" value="Zn_clus"/>
    <property type="match status" value="1"/>
</dbReference>
<dbReference type="GO" id="GO:0000981">
    <property type="term" value="F:DNA-binding transcription factor activity, RNA polymerase II-specific"/>
    <property type="evidence" value="ECO:0007669"/>
    <property type="project" value="InterPro"/>
</dbReference>
<keyword evidence="5" id="KW-1185">Reference proteome</keyword>
<dbReference type="PROSITE" id="PS00463">
    <property type="entry name" value="ZN2_CY6_FUNGAL_1"/>
    <property type="match status" value="1"/>
</dbReference>
<sequence>MVYTGKPSRGCQTCKTRRIKCDEKRPICSQCKKSSRTCPGYMDEFDLVFRNETVVQERKAKKTCLSPKGGSQRSLSSLSESSSFEFVLEPSPPTHKETASSRRRTRRDLTTFQLVPSSPQTSSQAYVWKLANCLPPTLNTVPEVEATAFFFRNFVSLPRKADSMRGYLELLVPLYNRASSSSSLHLATTAVALAACGLYPGRQPLLREAASTYGKALRRVNEDLADPVMSKADETVLAILLFSLYETVSSPNKDSMMAWANHVDGAVALTKSRGDEQFKNPMSYAVFRAVRTMMITSCVQRSKPVESFPSRHGWIGDVEQQHEENVANRLTLICIDLPAIRVRATTLHNHPPRTEALIDEARSLIEFARMVDENLLIWSRTLSSDWQYQTATMVYNIPDDLHVSPEWPGPQHVYESMHIASIINDYRVCRIFCQSVIIACSTWLNPSEINPKITEDYIKSTYIIQQMVDDIAACVPYHMNSDMHVTSQQLGQDRTAAEALGGYFLVWPLYVAANAEGVSQMQKDWLQGRLFYIGMTFGLTSAQVLLLARRHVLTCGPMFP</sequence>
<accession>A0A9P4JJW5</accession>
<organism evidence="4 5">
    <name type="scientific">Delitschia confertaspora ATCC 74209</name>
    <dbReference type="NCBI Taxonomy" id="1513339"/>
    <lineage>
        <taxon>Eukaryota</taxon>
        <taxon>Fungi</taxon>
        <taxon>Dikarya</taxon>
        <taxon>Ascomycota</taxon>
        <taxon>Pezizomycotina</taxon>
        <taxon>Dothideomycetes</taxon>
        <taxon>Pleosporomycetidae</taxon>
        <taxon>Pleosporales</taxon>
        <taxon>Delitschiaceae</taxon>
        <taxon>Delitschia</taxon>
    </lineage>
</organism>
<dbReference type="InterPro" id="IPR001138">
    <property type="entry name" value="Zn2Cys6_DnaBD"/>
</dbReference>
<dbReference type="Gene3D" id="4.10.240.10">
    <property type="entry name" value="Zn(2)-C6 fungal-type DNA-binding domain"/>
    <property type="match status" value="1"/>
</dbReference>
<comment type="caution">
    <text evidence="4">The sequence shown here is derived from an EMBL/GenBank/DDBJ whole genome shotgun (WGS) entry which is preliminary data.</text>
</comment>
<evidence type="ECO:0000313" key="5">
    <source>
        <dbReference type="Proteomes" id="UP000799536"/>
    </source>
</evidence>
<feature type="region of interest" description="Disordered" evidence="2">
    <location>
        <begin position="84"/>
        <end position="106"/>
    </location>
</feature>
<evidence type="ECO:0000259" key="3">
    <source>
        <dbReference type="PROSITE" id="PS50048"/>
    </source>
</evidence>
<dbReference type="Proteomes" id="UP000799536">
    <property type="component" value="Unassembled WGS sequence"/>
</dbReference>
<dbReference type="InterPro" id="IPR021858">
    <property type="entry name" value="Fun_TF"/>
</dbReference>
<keyword evidence="1" id="KW-0539">Nucleus</keyword>
<evidence type="ECO:0000313" key="4">
    <source>
        <dbReference type="EMBL" id="KAF2200460.1"/>
    </source>
</evidence>
<evidence type="ECO:0000256" key="1">
    <source>
        <dbReference type="ARBA" id="ARBA00023242"/>
    </source>
</evidence>
<gene>
    <name evidence="4" type="ORF">GQ43DRAFT_373758</name>
</gene>
<proteinExistence type="predicted"/>
<dbReference type="GO" id="GO:0008270">
    <property type="term" value="F:zinc ion binding"/>
    <property type="evidence" value="ECO:0007669"/>
    <property type="project" value="InterPro"/>
</dbReference>
<feature type="domain" description="Zn(2)-C6 fungal-type" evidence="3">
    <location>
        <begin position="10"/>
        <end position="38"/>
    </location>
</feature>
<dbReference type="SUPFAM" id="SSF57701">
    <property type="entry name" value="Zn2/Cys6 DNA-binding domain"/>
    <property type="match status" value="1"/>
</dbReference>
<dbReference type="OrthoDB" id="4491390at2759"/>
<dbReference type="Pfam" id="PF11951">
    <property type="entry name" value="Fungal_trans_2"/>
    <property type="match status" value="1"/>
</dbReference>
<dbReference type="EMBL" id="ML994021">
    <property type="protein sequence ID" value="KAF2200460.1"/>
    <property type="molecule type" value="Genomic_DNA"/>
</dbReference>
<reference evidence="4" key="1">
    <citation type="journal article" date="2020" name="Stud. Mycol.">
        <title>101 Dothideomycetes genomes: a test case for predicting lifestyles and emergence of pathogens.</title>
        <authorList>
            <person name="Haridas S."/>
            <person name="Albert R."/>
            <person name="Binder M."/>
            <person name="Bloem J."/>
            <person name="Labutti K."/>
            <person name="Salamov A."/>
            <person name="Andreopoulos B."/>
            <person name="Baker S."/>
            <person name="Barry K."/>
            <person name="Bills G."/>
            <person name="Bluhm B."/>
            <person name="Cannon C."/>
            <person name="Castanera R."/>
            <person name="Culley D."/>
            <person name="Daum C."/>
            <person name="Ezra D."/>
            <person name="Gonzalez J."/>
            <person name="Henrissat B."/>
            <person name="Kuo A."/>
            <person name="Liang C."/>
            <person name="Lipzen A."/>
            <person name="Lutzoni F."/>
            <person name="Magnuson J."/>
            <person name="Mondo S."/>
            <person name="Nolan M."/>
            <person name="Ohm R."/>
            <person name="Pangilinan J."/>
            <person name="Park H.-J."/>
            <person name="Ramirez L."/>
            <person name="Alfaro M."/>
            <person name="Sun H."/>
            <person name="Tritt A."/>
            <person name="Yoshinaga Y."/>
            <person name="Zwiers L.-H."/>
            <person name="Turgeon B."/>
            <person name="Goodwin S."/>
            <person name="Spatafora J."/>
            <person name="Crous P."/>
            <person name="Grigoriev I."/>
        </authorList>
    </citation>
    <scope>NUCLEOTIDE SEQUENCE</scope>
    <source>
        <strain evidence="4">ATCC 74209</strain>
    </source>
</reference>
<dbReference type="PROSITE" id="PS50048">
    <property type="entry name" value="ZN2_CY6_FUNGAL_2"/>
    <property type="match status" value="1"/>
</dbReference>
<dbReference type="SMART" id="SM00066">
    <property type="entry name" value="GAL4"/>
    <property type="match status" value="1"/>
</dbReference>
<dbReference type="InterPro" id="IPR053175">
    <property type="entry name" value="DHMBA_Reg_Transcription_Factor"/>
</dbReference>
<name>A0A9P4JJW5_9PLEO</name>
<evidence type="ECO:0000256" key="2">
    <source>
        <dbReference type="SAM" id="MobiDB-lite"/>
    </source>
</evidence>